<evidence type="ECO:0000256" key="3">
    <source>
        <dbReference type="ARBA" id="ARBA00007992"/>
    </source>
</evidence>
<name>A0A9P8YAN3_9PEZI</name>
<feature type="transmembrane region" description="Helical" evidence="7">
    <location>
        <begin position="457"/>
        <end position="478"/>
    </location>
</feature>
<evidence type="ECO:0000259" key="8">
    <source>
        <dbReference type="Pfam" id="PF01494"/>
    </source>
</evidence>
<evidence type="ECO:0000256" key="2">
    <source>
        <dbReference type="ARBA" id="ARBA00005179"/>
    </source>
</evidence>
<feature type="transmembrane region" description="Helical" evidence="7">
    <location>
        <begin position="697"/>
        <end position="719"/>
    </location>
</feature>
<feature type="transmembrane region" description="Helical" evidence="7">
    <location>
        <begin position="731"/>
        <end position="758"/>
    </location>
</feature>
<keyword evidence="7" id="KW-0812">Transmembrane</keyword>
<dbReference type="PANTHER" id="PTHR47356">
    <property type="entry name" value="FAD-DEPENDENT MONOOXYGENASE ASQG-RELATED"/>
    <property type="match status" value="1"/>
</dbReference>
<feature type="domain" description="FAD-binding" evidence="8">
    <location>
        <begin position="8"/>
        <end position="175"/>
    </location>
</feature>
<feature type="transmembrane region" description="Helical" evidence="7">
    <location>
        <begin position="575"/>
        <end position="592"/>
    </location>
</feature>
<keyword evidence="10" id="KW-1185">Reference proteome</keyword>
<dbReference type="GeneID" id="70191413"/>
<evidence type="ECO:0000313" key="10">
    <source>
        <dbReference type="Proteomes" id="UP000756346"/>
    </source>
</evidence>
<accession>A0A9P8YAN3</accession>
<sequence length="773" mass="84937">MAAHKPFKVIIAGGGVAGLTLAQMFEKFDIDYVLLEAYQDITPPVGASIGLMPNGLLVLDQIGCYEAVRKVAESANNGEAYTRDPNGRPLSVQRSLFQHLGKRHGYEILFFDRQWLLKVLYDQLRHKDRVRINQRVQKITTGPTGVEVTTTNGETFSGSIVIGADGIHSTVRQEMRRLADDRSPGYFPQGEEDNVPSYYQCSFGIAQDVKNWIQGEQTTTCGHGKSFLVASGPEGRCYWFLLIKLPNVMRGKNIPKFTKQDEEKMVQESRGLKIKENLTFGEVYDKRISSTLTALHEVVFEKWFYERIMLIGDSAHKPNPIGGMGGNGAIESAAELLNHLLDVRDRRVGGLDGIGTAEVQEIFQQLQQTRFNRATEIVEAAHKQQALLAYENPFISQAILHVGARLLSGGDNTLALMGSQIVGGSRLKHAPVPSRPRVIPFEHELPAAQFSAQHHTIIRIVYCLILGALLLFATRAFGQSVPWVDLLTVGKTLPADAKAQAALVTVQLIAPLLVWVVEAYRAGNQNSLVSLPTLFAAATSFLGISRVVLLYAIAMTTSPLLNPAHRAIQPAAVKSILPALLLGYIIPSIVMVSQLGDGVAVPTTLWHFAPAMFSLGTAIIWKTTALLRNHREVASKVSDGNDDQNLDRYRDLELPILNATYIAAFLALSSTHTWALVNASFSSSGPAVFGINVLVNQFPIFDLTRALPAILLFELYTVYEMRRLGQITTITAIRAACLVLLAQILVGPGASWIGLWFWRENTIAGLSTLNEKN</sequence>
<evidence type="ECO:0000256" key="6">
    <source>
        <dbReference type="ARBA" id="ARBA00023002"/>
    </source>
</evidence>
<gene>
    <name evidence="9" type="ORF">B0I36DRAFT_408457</name>
</gene>
<protein>
    <submittedName>
        <fullName evidence="9">FAD binding domain protein</fullName>
    </submittedName>
</protein>
<dbReference type="PRINTS" id="PR00420">
    <property type="entry name" value="RNGMNOXGNASE"/>
</dbReference>
<dbReference type="OrthoDB" id="10029326at2759"/>
<dbReference type="Pfam" id="PF01494">
    <property type="entry name" value="FAD_binding_3"/>
    <property type="match status" value="2"/>
</dbReference>
<organism evidence="9 10">
    <name type="scientific">Microdochium trichocladiopsis</name>
    <dbReference type="NCBI Taxonomy" id="1682393"/>
    <lineage>
        <taxon>Eukaryota</taxon>
        <taxon>Fungi</taxon>
        <taxon>Dikarya</taxon>
        <taxon>Ascomycota</taxon>
        <taxon>Pezizomycotina</taxon>
        <taxon>Sordariomycetes</taxon>
        <taxon>Xylariomycetidae</taxon>
        <taxon>Xylariales</taxon>
        <taxon>Microdochiaceae</taxon>
        <taxon>Microdochium</taxon>
    </lineage>
</organism>
<feature type="transmembrane region" description="Helical" evidence="7">
    <location>
        <begin position="656"/>
        <end position="677"/>
    </location>
</feature>
<dbReference type="EMBL" id="JAGTJQ010000004">
    <property type="protein sequence ID" value="KAH7033741.1"/>
    <property type="molecule type" value="Genomic_DNA"/>
</dbReference>
<proteinExistence type="inferred from homology"/>
<comment type="similarity">
    <text evidence="3">Belongs to the paxM FAD-dependent monooxygenase family.</text>
</comment>
<feature type="transmembrane region" description="Helical" evidence="7">
    <location>
        <begin position="604"/>
        <end position="621"/>
    </location>
</feature>
<evidence type="ECO:0000256" key="1">
    <source>
        <dbReference type="ARBA" id="ARBA00001974"/>
    </source>
</evidence>
<dbReference type="Proteomes" id="UP000756346">
    <property type="component" value="Unassembled WGS sequence"/>
</dbReference>
<evidence type="ECO:0000256" key="4">
    <source>
        <dbReference type="ARBA" id="ARBA00022630"/>
    </source>
</evidence>
<feature type="transmembrane region" description="Helical" evidence="7">
    <location>
        <begin position="499"/>
        <end position="517"/>
    </location>
</feature>
<evidence type="ECO:0000256" key="7">
    <source>
        <dbReference type="SAM" id="Phobius"/>
    </source>
</evidence>
<dbReference type="GO" id="GO:0004497">
    <property type="term" value="F:monooxygenase activity"/>
    <property type="evidence" value="ECO:0007669"/>
    <property type="project" value="InterPro"/>
</dbReference>
<keyword evidence="7" id="KW-1133">Transmembrane helix</keyword>
<dbReference type="InterPro" id="IPR036188">
    <property type="entry name" value="FAD/NAD-bd_sf"/>
</dbReference>
<dbReference type="RefSeq" id="XP_046014573.1">
    <property type="nucleotide sequence ID" value="XM_046161867.1"/>
</dbReference>
<dbReference type="Gene3D" id="3.50.50.60">
    <property type="entry name" value="FAD/NAD(P)-binding domain"/>
    <property type="match status" value="1"/>
</dbReference>
<dbReference type="AlphaFoldDB" id="A0A9P8YAN3"/>
<reference evidence="9" key="1">
    <citation type="journal article" date="2021" name="Nat. Commun.">
        <title>Genetic determinants of endophytism in the Arabidopsis root mycobiome.</title>
        <authorList>
            <person name="Mesny F."/>
            <person name="Miyauchi S."/>
            <person name="Thiergart T."/>
            <person name="Pickel B."/>
            <person name="Atanasova L."/>
            <person name="Karlsson M."/>
            <person name="Huettel B."/>
            <person name="Barry K.W."/>
            <person name="Haridas S."/>
            <person name="Chen C."/>
            <person name="Bauer D."/>
            <person name="Andreopoulos W."/>
            <person name="Pangilinan J."/>
            <person name="LaButti K."/>
            <person name="Riley R."/>
            <person name="Lipzen A."/>
            <person name="Clum A."/>
            <person name="Drula E."/>
            <person name="Henrissat B."/>
            <person name="Kohler A."/>
            <person name="Grigoriev I.V."/>
            <person name="Martin F.M."/>
            <person name="Hacquard S."/>
        </authorList>
    </citation>
    <scope>NUCLEOTIDE SEQUENCE</scope>
    <source>
        <strain evidence="9">MPI-CAGE-CH-0230</strain>
    </source>
</reference>
<keyword evidence="7" id="KW-0472">Membrane</keyword>
<feature type="transmembrane region" description="Helical" evidence="7">
    <location>
        <begin position="529"/>
        <end position="554"/>
    </location>
</feature>
<evidence type="ECO:0000313" key="9">
    <source>
        <dbReference type="EMBL" id="KAH7033741.1"/>
    </source>
</evidence>
<dbReference type="SUPFAM" id="SSF51905">
    <property type="entry name" value="FAD/NAD(P)-binding domain"/>
    <property type="match status" value="1"/>
</dbReference>
<keyword evidence="4" id="KW-0285">Flavoprotein</keyword>
<evidence type="ECO:0000256" key="5">
    <source>
        <dbReference type="ARBA" id="ARBA00022827"/>
    </source>
</evidence>
<comment type="pathway">
    <text evidence="2">Secondary metabolite biosynthesis.</text>
</comment>
<keyword evidence="5" id="KW-0274">FAD</keyword>
<dbReference type="InterPro" id="IPR050562">
    <property type="entry name" value="FAD_mOase_fung"/>
</dbReference>
<comment type="cofactor">
    <cofactor evidence="1">
        <name>FAD</name>
        <dbReference type="ChEBI" id="CHEBI:57692"/>
    </cofactor>
</comment>
<dbReference type="PANTHER" id="PTHR47356:SF2">
    <property type="entry name" value="FAD-BINDING DOMAIN-CONTAINING PROTEIN-RELATED"/>
    <property type="match status" value="1"/>
</dbReference>
<comment type="caution">
    <text evidence="9">The sequence shown here is derived from an EMBL/GenBank/DDBJ whole genome shotgun (WGS) entry which is preliminary data.</text>
</comment>
<dbReference type="InterPro" id="IPR002938">
    <property type="entry name" value="FAD-bd"/>
</dbReference>
<dbReference type="GO" id="GO:0071949">
    <property type="term" value="F:FAD binding"/>
    <property type="evidence" value="ECO:0007669"/>
    <property type="project" value="InterPro"/>
</dbReference>
<feature type="domain" description="FAD-binding" evidence="8">
    <location>
        <begin position="291"/>
        <end position="343"/>
    </location>
</feature>
<keyword evidence="6" id="KW-0560">Oxidoreductase</keyword>